<feature type="transmembrane region" description="Helical" evidence="1">
    <location>
        <begin position="228"/>
        <end position="245"/>
    </location>
</feature>
<dbReference type="EMBL" id="AP019308">
    <property type="protein sequence ID" value="BBH24904.1"/>
    <property type="molecule type" value="Genomic_DNA"/>
</dbReference>
<feature type="transmembrane region" description="Helical" evidence="1">
    <location>
        <begin position="73"/>
        <end position="94"/>
    </location>
</feature>
<keyword evidence="1" id="KW-0472">Membrane</keyword>
<evidence type="ECO:0000313" key="3">
    <source>
        <dbReference type="Proteomes" id="UP000275368"/>
    </source>
</evidence>
<dbReference type="Pfam" id="PF12730">
    <property type="entry name" value="ABC2_membrane_4"/>
    <property type="match status" value="1"/>
</dbReference>
<accession>A0A3G9JPY9</accession>
<feature type="transmembrane region" description="Helical" evidence="1">
    <location>
        <begin position="137"/>
        <end position="155"/>
    </location>
</feature>
<reference evidence="2 3" key="1">
    <citation type="submission" date="2018-11" db="EMBL/GenBank/DDBJ databases">
        <title>Complete genome sequence of Paenibacillus baekrokdamisoli strain KCTC 33723.</title>
        <authorList>
            <person name="Kang S.W."/>
            <person name="Lee K.C."/>
            <person name="Kim K.K."/>
            <person name="Kim J.S."/>
            <person name="Kim D.S."/>
            <person name="Ko S.H."/>
            <person name="Yang S.H."/>
            <person name="Lee J.S."/>
        </authorList>
    </citation>
    <scope>NUCLEOTIDE SEQUENCE [LARGE SCALE GENOMIC DNA]</scope>
    <source>
        <strain evidence="2 3">KCTC 33723</strain>
    </source>
</reference>
<keyword evidence="1" id="KW-0812">Transmembrane</keyword>
<dbReference type="AlphaFoldDB" id="A0A3G9JPY9"/>
<sequence>MLLQCLNSLHSSSTDINFYAADAHSTFMILLPAIPILLGVLLIRRDAMNASYEWMLGLPITNTIIIASKWMAAFLYASLFTLAIEMVYILFAWHQGLPWSAICSSVIYYSALYGCSFAVSAALGIVIGALMPLRFSLPIAFCGWVFGTLFLPGLLVRSYSLYPLKAFSLNHLLYNINNSGNEGWTAPLLREEYGLMYIFAAAFGLFILAASNALLARIRPVLHPKRPLFVMWVTLLISAAAYAPYGKLWFDRFQELHVLEASAPERNEAVPNEPYAFQIKSMKLDMTREEGNMLRMKATYVLPTQDGQLIPSAPNIHQVKSHIGGHVSFLLDPMLQVHSLLIDGQAVPWQRQGDLISFAQSLLSKKTEMHNIEFVYSGVIKEWKLAGNSEAFAAFVQDSSVFLPDYTGWFPLPGGDHLLMDKETLTERLDIIKYLRADFDLTLHGFDGSLFATIAAAPDDTPETRHFKEEGAQAPTLLGYSQIKKLTHADEPIAILTTAGNVQESETFLKELHQKRLYYEAWTKKPLTGISKITYMSINEQISGLMRRSPYGLYTSGDTLFVNAGKYQSITNRSQFVLGKLLFGDTVNIFEHVNEWDDYDDPFEKYSMVQEIRSAIINLPLTEQYAASEPTYLVPLPNEAAPVAISMQKMINAAFVNGQGDFVKRVLLHFLDKGLFIQDNTQNRTYSNDELAKQVPYLYPVITWKDWIDVWNEEKAGDGKDER</sequence>
<feature type="transmembrane region" description="Helical" evidence="1">
    <location>
        <begin position="194"/>
        <end position="216"/>
    </location>
</feature>
<evidence type="ECO:0000313" key="2">
    <source>
        <dbReference type="EMBL" id="BBH24904.1"/>
    </source>
</evidence>
<evidence type="ECO:0000256" key="1">
    <source>
        <dbReference type="SAM" id="Phobius"/>
    </source>
</evidence>
<organism evidence="2 3">
    <name type="scientific">Paenibacillus baekrokdamisoli</name>
    <dbReference type="NCBI Taxonomy" id="1712516"/>
    <lineage>
        <taxon>Bacteria</taxon>
        <taxon>Bacillati</taxon>
        <taxon>Bacillota</taxon>
        <taxon>Bacilli</taxon>
        <taxon>Bacillales</taxon>
        <taxon>Paenibacillaceae</taxon>
        <taxon>Paenibacillus</taxon>
    </lineage>
</organism>
<gene>
    <name evidence="2" type="ORF">Back11_62490</name>
</gene>
<dbReference type="Proteomes" id="UP000275368">
    <property type="component" value="Chromosome"/>
</dbReference>
<dbReference type="KEGG" id="pbk:Back11_62490"/>
<name>A0A3G9JPY9_9BACL</name>
<protein>
    <submittedName>
        <fullName evidence="2">Uncharacterized protein</fullName>
    </submittedName>
</protein>
<feature type="transmembrane region" description="Helical" evidence="1">
    <location>
        <begin position="106"/>
        <end position="130"/>
    </location>
</feature>
<keyword evidence="3" id="KW-1185">Reference proteome</keyword>
<proteinExistence type="predicted"/>
<keyword evidence="1" id="KW-1133">Transmembrane helix</keyword>
<feature type="transmembrane region" description="Helical" evidence="1">
    <location>
        <begin position="23"/>
        <end position="43"/>
    </location>
</feature>